<gene>
    <name evidence="3" type="ORF">A2803_02690</name>
</gene>
<organism evidence="3 4">
    <name type="scientific">Candidatus Woesebacteria bacterium RIFCSPHIGHO2_01_FULL_44_21</name>
    <dbReference type="NCBI Taxonomy" id="1802503"/>
    <lineage>
        <taxon>Bacteria</taxon>
        <taxon>Candidatus Woeseibacteriota</taxon>
    </lineage>
</organism>
<dbReference type="PANTHER" id="PTHR47618:SF1">
    <property type="entry name" value="BIFUNCTIONAL OLIGORIBONUCLEASE AND PAP PHOSPHATASE NRNA"/>
    <property type="match status" value="1"/>
</dbReference>
<evidence type="ECO:0008006" key="5">
    <source>
        <dbReference type="Google" id="ProtNLM"/>
    </source>
</evidence>
<name>A0A1F7YXA8_9BACT</name>
<proteinExistence type="predicted"/>
<feature type="domain" description="DDH" evidence="1">
    <location>
        <begin position="18"/>
        <end position="163"/>
    </location>
</feature>
<sequence>MIYKESKAILQSIKQAKKILITSHKEPDEDSTGSILALNLALKKMGISSGLICKDKAPENLEFLPNIKKIELVNFKTFDFSRYDLMIILDSSSWGMVVGSELKDKSPNIPTIVIDHHASNQAYGKLNLIDINATSVCEIVYKILFDWGVKLDKDIAGNLLAGITGDTGSFRYPFVSAETFEIAAKLMKAGADRDKIIYNLLFSVELKELKYLSEVLKEATIDKKNKIIWAAIPYSKYVKLGKPEGSGFAGAFFQTVKGTKIGVFMVEKEKDVVDVSFRARDKIDVSKISVSLGGGGHKKAAGVTIRSMKFEEAVELVLATARKYVK</sequence>
<dbReference type="InterPro" id="IPR051319">
    <property type="entry name" value="Oligoribo/pAp-PDE_c-di-AMP_PDE"/>
</dbReference>
<dbReference type="Pfam" id="PF01368">
    <property type="entry name" value="DHH"/>
    <property type="match status" value="1"/>
</dbReference>
<feature type="domain" description="DHHA1" evidence="2">
    <location>
        <begin position="255"/>
        <end position="320"/>
    </location>
</feature>
<dbReference type="InterPro" id="IPR038763">
    <property type="entry name" value="DHH_sf"/>
</dbReference>
<dbReference type="Gene3D" id="3.10.310.30">
    <property type="match status" value="1"/>
</dbReference>
<accession>A0A1F7YXA8</accession>
<reference evidence="3 4" key="1">
    <citation type="journal article" date="2016" name="Nat. Commun.">
        <title>Thousands of microbial genomes shed light on interconnected biogeochemical processes in an aquifer system.</title>
        <authorList>
            <person name="Anantharaman K."/>
            <person name="Brown C.T."/>
            <person name="Hug L.A."/>
            <person name="Sharon I."/>
            <person name="Castelle C.J."/>
            <person name="Probst A.J."/>
            <person name="Thomas B.C."/>
            <person name="Singh A."/>
            <person name="Wilkins M.J."/>
            <person name="Karaoz U."/>
            <person name="Brodie E.L."/>
            <person name="Williams K.H."/>
            <person name="Hubbard S.S."/>
            <person name="Banfield J.F."/>
        </authorList>
    </citation>
    <scope>NUCLEOTIDE SEQUENCE [LARGE SCALE GENOMIC DNA]</scope>
</reference>
<dbReference type="SUPFAM" id="SSF64182">
    <property type="entry name" value="DHH phosphoesterases"/>
    <property type="match status" value="1"/>
</dbReference>
<dbReference type="Proteomes" id="UP000178870">
    <property type="component" value="Unassembled WGS sequence"/>
</dbReference>
<dbReference type="AlphaFoldDB" id="A0A1F7YXA8"/>
<protein>
    <recommendedName>
        <fullName evidence="5">DDH domain-containing protein</fullName>
    </recommendedName>
</protein>
<dbReference type="GO" id="GO:0003676">
    <property type="term" value="F:nucleic acid binding"/>
    <property type="evidence" value="ECO:0007669"/>
    <property type="project" value="InterPro"/>
</dbReference>
<evidence type="ECO:0000259" key="2">
    <source>
        <dbReference type="Pfam" id="PF02272"/>
    </source>
</evidence>
<evidence type="ECO:0000259" key="1">
    <source>
        <dbReference type="Pfam" id="PF01368"/>
    </source>
</evidence>
<evidence type="ECO:0000313" key="3">
    <source>
        <dbReference type="EMBL" id="OGM31972.1"/>
    </source>
</evidence>
<dbReference type="Pfam" id="PF02272">
    <property type="entry name" value="DHHA1"/>
    <property type="match status" value="1"/>
</dbReference>
<dbReference type="PANTHER" id="PTHR47618">
    <property type="entry name" value="BIFUNCTIONAL OLIGORIBONUCLEASE AND PAP PHOSPHATASE NRNA"/>
    <property type="match status" value="1"/>
</dbReference>
<dbReference type="Gene3D" id="3.90.1640.10">
    <property type="entry name" value="inorganic pyrophosphatase (n-terminal core)"/>
    <property type="match status" value="1"/>
</dbReference>
<dbReference type="InterPro" id="IPR001667">
    <property type="entry name" value="DDH_dom"/>
</dbReference>
<evidence type="ECO:0000313" key="4">
    <source>
        <dbReference type="Proteomes" id="UP000178870"/>
    </source>
</evidence>
<dbReference type="EMBL" id="MGGP01000019">
    <property type="protein sequence ID" value="OGM31972.1"/>
    <property type="molecule type" value="Genomic_DNA"/>
</dbReference>
<dbReference type="InterPro" id="IPR003156">
    <property type="entry name" value="DHHA1_dom"/>
</dbReference>
<comment type="caution">
    <text evidence="3">The sequence shown here is derived from an EMBL/GenBank/DDBJ whole genome shotgun (WGS) entry which is preliminary data.</text>
</comment>